<dbReference type="EMBL" id="AP024814">
    <property type="protein sequence ID" value="BCZ17957.1"/>
    <property type="molecule type" value="Genomic_DNA"/>
</dbReference>
<sequence length="125" mass="14039">MDVCEVVAVTRGVLKTEPFVRTFTHATDKLNRVKKGSLFAAFNPSCIEEAVRLGAYGVLYEKHAPISDPEIAWICVENLQEAVFKLLYYKFLDAPLALYKLSSLELEIFNKLAKSPSVCTFEGDF</sequence>
<accession>A0ABM7SDT8</accession>
<gene>
    <name evidence="1" type="ORF">NHP190003_12390</name>
</gene>
<name>A0ABM7SDT8_9HELI</name>
<protein>
    <submittedName>
        <fullName evidence="1">Uncharacterized protein</fullName>
    </submittedName>
</protein>
<evidence type="ECO:0000313" key="2">
    <source>
        <dbReference type="Proteomes" id="UP000826775"/>
    </source>
</evidence>
<dbReference type="Proteomes" id="UP000826775">
    <property type="component" value="Chromosome"/>
</dbReference>
<organism evidence="1 2">
    <name type="scientific">Helicobacter gastrocanis</name>
    <dbReference type="NCBI Taxonomy" id="2849641"/>
    <lineage>
        <taxon>Bacteria</taxon>
        <taxon>Pseudomonadati</taxon>
        <taxon>Campylobacterota</taxon>
        <taxon>Epsilonproteobacteria</taxon>
        <taxon>Campylobacterales</taxon>
        <taxon>Helicobacteraceae</taxon>
        <taxon>Helicobacter</taxon>
    </lineage>
</organism>
<keyword evidence="2" id="KW-1185">Reference proteome</keyword>
<dbReference type="RefSeq" id="WP_221279230.1">
    <property type="nucleotide sequence ID" value="NZ_AP024814.1"/>
</dbReference>
<proteinExistence type="predicted"/>
<evidence type="ECO:0000313" key="1">
    <source>
        <dbReference type="EMBL" id="BCZ17957.1"/>
    </source>
</evidence>
<reference evidence="1 2" key="1">
    <citation type="submission" date="2021-07" db="EMBL/GenBank/DDBJ databases">
        <title>Novel Helicobacter sp. Isolated from a dog.</title>
        <authorList>
            <person name="Rimbara E."/>
            <person name="Suzuki M."/>
        </authorList>
    </citation>
    <scope>NUCLEOTIDE SEQUENCE [LARGE SCALE GENOMIC DNA]</scope>
    <source>
        <strain evidence="2">NHP19-003</strain>
    </source>
</reference>